<accession>A0A0F9WH15</accession>
<dbReference type="AlphaFoldDB" id="A0A0F9WH15"/>
<sequence>MNANSIVTGHFEPDGSIVFIPVGFVPDFLFVAEYGTANPLLYYWWGQEMEDAESTEGIIDTAGTKTLAAAAGGFAAYDTGTQGPQTLGAITADWQASTAYTQRSATKRGDLVRGTLTATDKNGLLVDRSVLFECITSGTTDSTEPTWPADINDDTASDNGVIWRKITDQATFLGGYKGFRVAAALMTNGQEMYYTAMMSDFVVDHQDVANFTSGVDGL</sequence>
<name>A0A0F9WH15_9ZZZZ</name>
<evidence type="ECO:0000313" key="1">
    <source>
        <dbReference type="EMBL" id="KKN77693.1"/>
    </source>
</evidence>
<reference evidence="1" key="1">
    <citation type="journal article" date="2015" name="Nature">
        <title>Complex archaea that bridge the gap between prokaryotes and eukaryotes.</title>
        <authorList>
            <person name="Spang A."/>
            <person name="Saw J.H."/>
            <person name="Jorgensen S.L."/>
            <person name="Zaremba-Niedzwiedzka K."/>
            <person name="Martijn J."/>
            <person name="Lind A.E."/>
            <person name="van Eijk R."/>
            <person name="Schleper C."/>
            <person name="Guy L."/>
            <person name="Ettema T.J."/>
        </authorList>
    </citation>
    <scope>NUCLEOTIDE SEQUENCE</scope>
</reference>
<comment type="caution">
    <text evidence="1">The sequence shown here is derived from an EMBL/GenBank/DDBJ whole genome shotgun (WGS) entry which is preliminary data.</text>
</comment>
<protein>
    <submittedName>
        <fullName evidence="1">Uncharacterized protein</fullName>
    </submittedName>
</protein>
<proteinExistence type="predicted"/>
<dbReference type="EMBL" id="LAZR01000275">
    <property type="protein sequence ID" value="KKN77693.1"/>
    <property type="molecule type" value="Genomic_DNA"/>
</dbReference>
<gene>
    <name evidence="1" type="ORF">LCGC14_0358190</name>
</gene>
<organism evidence="1">
    <name type="scientific">marine sediment metagenome</name>
    <dbReference type="NCBI Taxonomy" id="412755"/>
    <lineage>
        <taxon>unclassified sequences</taxon>
        <taxon>metagenomes</taxon>
        <taxon>ecological metagenomes</taxon>
    </lineage>
</organism>